<feature type="domain" description="Phosphatidic acid phosphatase type 2/haloperoxidase" evidence="2">
    <location>
        <begin position="350"/>
        <end position="458"/>
    </location>
</feature>
<evidence type="ECO:0000313" key="3">
    <source>
        <dbReference type="EMBL" id="CAA9257062.1"/>
    </source>
</evidence>
<dbReference type="SMART" id="SM00014">
    <property type="entry name" value="acidPPc"/>
    <property type="match status" value="2"/>
</dbReference>
<sequence>MIRLTRARRAAGATLLIGAVLVLVGAADALSSTLAERVEPGAGAWRTWVLSSGSQFRLPPPPDAGATRTEVERLREMATVRDAETLDRIGWWDAAAPSYRWNQIAVDESLKAGLNANVASRRLALLHTALADAMIAAWDSKYAHNRPRPAGADPTLQTAIATPPSPSYPDEHAVAGAVAAAVLGEVFPQRAAEFARLAEEAGRTRLLAGVAFPSDVAAGAELGRQVAAAALERGRRDRSDQPWTGGVPTGPGLWTGTPIVPQAATWTPWLLASPAEFRPPPPSAHDSPERAAEMAELRAFQRTPRTNADALFWEAAVGGRRNFEYWNGHLGRLLLEHGQAANAPRVARAYALLNAAFYDAGVACWDAKYTYWSIRPSQLDPEFRTVFPTISHPSFPSAHACYSTASATVLGHLFPRDAAALAALSREAGESRIWAGIHYRSDVTGGQQLAERVAGRAIERARADGAERAAP</sequence>
<dbReference type="EMBL" id="CADCTL010000169">
    <property type="protein sequence ID" value="CAA9257062.1"/>
    <property type="molecule type" value="Genomic_DNA"/>
</dbReference>
<organism evidence="3">
    <name type="scientific">uncultured Acetobacteraceae bacterium</name>
    <dbReference type="NCBI Taxonomy" id="169975"/>
    <lineage>
        <taxon>Bacteria</taxon>
        <taxon>Pseudomonadati</taxon>
        <taxon>Pseudomonadota</taxon>
        <taxon>Alphaproteobacteria</taxon>
        <taxon>Acetobacterales</taxon>
        <taxon>Acetobacteraceae</taxon>
        <taxon>environmental samples</taxon>
    </lineage>
</organism>
<dbReference type="InterPro" id="IPR036938">
    <property type="entry name" value="PAP2/HPO_sf"/>
</dbReference>
<accession>A0A6J4IR14</accession>
<dbReference type="Pfam" id="PF01569">
    <property type="entry name" value="PAP2"/>
    <property type="match status" value="2"/>
</dbReference>
<dbReference type="InterPro" id="IPR052559">
    <property type="entry name" value="V-haloperoxidase"/>
</dbReference>
<dbReference type="PANTHER" id="PTHR34599">
    <property type="entry name" value="PEROXIDASE-RELATED"/>
    <property type="match status" value="1"/>
</dbReference>
<evidence type="ECO:0000256" key="1">
    <source>
        <dbReference type="SAM" id="MobiDB-lite"/>
    </source>
</evidence>
<dbReference type="PANTHER" id="PTHR34599:SF1">
    <property type="entry name" value="PHOSPHATIDIC ACID PHOSPHATASE TYPE 2_HALOPEROXIDASE DOMAIN-CONTAINING PROTEIN"/>
    <property type="match status" value="1"/>
</dbReference>
<dbReference type="CDD" id="cd03398">
    <property type="entry name" value="PAP2_haloperoxidase"/>
    <property type="match status" value="2"/>
</dbReference>
<dbReference type="SUPFAM" id="SSF48317">
    <property type="entry name" value="Acid phosphatase/Vanadium-dependent haloperoxidase"/>
    <property type="match status" value="2"/>
</dbReference>
<feature type="region of interest" description="Disordered" evidence="1">
    <location>
        <begin position="232"/>
        <end position="254"/>
    </location>
</feature>
<protein>
    <recommendedName>
        <fullName evidence="2">Phosphatidic acid phosphatase type 2/haloperoxidase domain-containing protein</fullName>
    </recommendedName>
</protein>
<dbReference type="InterPro" id="IPR000326">
    <property type="entry name" value="PAP2/HPO"/>
</dbReference>
<reference evidence="3" key="1">
    <citation type="submission" date="2020-02" db="EMBL/GenBank/DDBJ databases">
        <authorList>
            <person name="Meier V. D."/>
        </authorList>
    </citation>
    <scope>NUCLEOTIDE SEQUENCE</scope>
    <source>
        <strain evidence="3">AVDCRST_MAG04</strain>
    </source>
</reference>
<proteinExistence type="predicted"/>
<dbReference type="Gene3D" id="1.10.606.20">
    <property type="match status" value="2"/>
</dbReference>
<name>A0A6J4IR14_9PROT</name>
<dbReference type="AlphaFoldDB" id="A0A6J4IR14"/>
<gene>
    <name evidence="3" type="ORF">AVDCRST_MAG04-2369</name>
</gene>
<feature type="region of interest" description="Disordered" evidence="1">
    <location>
        <begin position="148"/>
        <end position="168"/>
    </location>
</feature>
<feature type="domain" description="Phosphatidic acid phosphatase type 2/haloperoxidase" evidence="2">
    <location>
        <begin position="124"/>
        <end position="231"/>
    </location>
</feature>
<evidence type="ECO:0000259" key="2">
    <source>
        <dbReference type="SMART" id="SM00014"/>
    </source>
</evidence>